<reference evidence="1 2" key="1">
    <citation type="submission" date="2018-11" db="EMBL/GenBank/DDBJ databases">
        <title>Sequencing the genomes of 1000 actinobacteria strains.</title>
        <authorList>
            <person name="Klenk H.-P."/>
        </authorList>
    </citation>
    <scope>NUCLEOTIDE SEQUENCE [LARGE SCALE GENOMIC DNA]</scope>
    <source>
        <strain evidence="1 2">DSM 44254</strain>
    </source>
</reference>
<dbReference type="Proteomes" id="UP000272400">
    <property type="component" value="Unassembled WGS sequence"/>
</dbReference>
<accession>A0A3N1D3H7</accession>
<comment type="caution">
    <text evidence="1">The sequence shown here is derived from an EMBL/GenBank/DDBJ whole genome shotgun (WGS) entry which is preliminary data.</text>
</comment>
<sequence>MVQKNDILHALLADISETAEGQAHDATQRARTASRFPRCTHGDTAQRFPPTPALTVRASAAEPQAVMRTFFTNLLANGPRRLQAIIDREELDRLFTGRADEVDWSDLAPRLLLFDGLEQVIEHLEGEFRGGGDASMDGAPRMFWFTTPGPDHDVVLRTLEPLEPGGFVGVLLGLEPHGPAVYAFDRTSHRSRRRFRGPAAPCLLSEDAAILLLHQKSDVGA</sequence>
<organism evidence="1 2">
    <name type="scientific">Actinocorallia herbida</name>
    <dbReference type="NCBI Taxonomy" id="58109"/>
    <lineage>
        <taxon>Bacteria</taxon>
        <taxon>Bacillati</taxon>
        <taxon>Actinomycetota</taxon>
        <taxon>Actinomycetes</taxon>
        <taxon>Streptosporangiales</taxon>
        <taxon>Thermomonosporaceae</taxon>
        <taxon>Actinocorallia</taxon>
    </lineage>
</organism>
<proteinExistence type="predicted"/>
<dbReference type="AlphaFoldDB" id="A0A3N1D3H7"/>
<name>A0A3N1D3H7_9ACTN</name>
<gene>
    <name evidence="1" type="ORF">EDD29_5732</name>
</gene>
<dbReference type="EMBL" id="RJKE01000001">
    <property type="protein sequence ID" value="ROO88075.1"/>
    <property type="molecule type" value="Genomic_DNA"/>
</dbReference>
<protein>
    <submittedName>
        <fullName evidence="1">Uncharacterized protein</fullName>
    </submittedName>
</protein>
<evidence type="ECO:0000313" key="1">
    <source>
        <dbReference type="EMBL" id="ROO88075.1"/>
    </source>
</evidence>
<dbReference type="OrthoDB" id="3480712at2"/>
<keyword evidence="2" id="KW-1185">Reference proteome</keyword>
<dbReference type="RefSeq" id="WP_123667302.1">
    <property type="nucleotide sequence ID" value="NZ_RJKE01000001.1"/>
</dbReference>
<evidence type="ECO:0000313" key="2">
    <source>
        <dbReference type="Proteomes" id="UP000272400"/>
    </source>
</evidence>